<evidence type="ECO:0000256" key="5">
    <source>
        <dbReference type="ARBA" id="ARBA00023136"/>
    </source>
</evidence>
<feature type="transmembrane region" description="Helical" evidence="6">
    <location>
        <begin position="305"/>
        <end position="321"/>
    </location>
</feature>
<organism evidence="8 9">
    <name type="scientific">Corynebacterium sphenisci DSM 44792</name>
    <dbReference type="NCBI Taxonomy" id="1437874"/>
    <lineage>
        <taxon>Bacteria</taxon>
        <taxon>Bacillati</taxon>
        <taxon>Actinomycetota</taxon>
        <taxon>Actinomycetes</taxon>
        <taxon>Mycobacteriales</taxon>
        <taxon>Corynebacteriaceae</taxon>
        <taxon>Corynebacterium</taxon>
    </lineage>
</organism>
<evidence type="ECO:0000256" key="2">
    <source>
        <dbReference type="ARBA" id="ARBA00022475"/>
    </source>
</evidence>
<protein>
    <recommendedName>
        <fullName evidence="7">ComEC/Rec2-related protein domain-containing protein</fullName>
    </recommendedName>
</protein>
<dbReference type="InterPro" id="IPR004477">
    <property type="entry name" value="ComEC_N"/>
</dbReference>
<dbReference type="InterPro" id="IPR052159">
    <property type="entry name" value="Competence_DNA_uptake"/>
</dbReference>
<keyword evidence="4 6" id="KW-1133">Transmembrane helix</keyword>
<dbReference type="GO" id="GO:0005886">
    <property type="term" value="C:plasma membrane"/>
    <property type="evidence" value="ECO:0007669"/>
    <property type="project" value="UniProtKB-SubCell"/>
</dbReference>
<dbReference type="KEGG" id="csph:CSPHI_03385"/>
<dbReference type="RefSeq" id="WP_084210216.1">
    <property type="nucleotide sequence ID" value="NZ_CP009248.1"/>
</dbReference>
<evidence type="ECO:0000313" key="9">
    <source>
        <dbReference type="Proteomes" id="UP000185469"/>
    </source>
</evidence>
<dbReference type="STRING" id="1437874.CSPHI_03385"/>
<dbReference type="Pfam" id="PF03772">
    <property type="entry name" value="Competence"/>
    <property type="match status" value="1"/>
</dbReference>
<dbReference type="OrthoDB" id="7177610at2"/>
<dbReference type="AlphaFoldDB" id="A0A1L7CWS9"/>
<feature type="transmembrane region" description="Helical" evidence="6">
    <location>
        <begin position="385"/>
        <end position="407"/>
    </location>
</feature>
<evidence type="ECO:0000313" key="8">
    <source>
        <dbReference type="EMBL" id="APT90270.1"/>
    </source>
</evidence>
<evidence type="ECO:0000256" key="1">
    <source>
        <dbReference type="ARBA" id="ARBA00004651"/>
    </source>
</evidence>
<feature type="transmembrane region" description="Helical" evidence="6">
    <location>
        <begin position="499"/>
        <end position="519"/>
    </location>
</feature>
<dbReference type="EMBL" id="CP009248">
    <property type="protein sequence ID" value="APT90270.1"/>
    <property type="molecule type" value="Genomic_DNA"/>
</dbReference>
<evidence type="ECO:0000259" key="7">
    <source>
        <dbReference type="Pfam" id="PF03772"/>
    </source>
</evidence>
<keyword evidence="5 6" id="KW-0472">Membrane</keyword>
<dbReference type="PANTHER" id="PTHR30619">
    <property type="entry name" value="DNA INTERNALIZATION/COMPETENCE PROTEIN COMEC/REC2"/>
    <property type="match status" value="1"/>
</dbReference>
<feature type="transmembrane region" description="Helical" evidence="6">
    <location>
        <begin position="471"/>
        <end position="493"/>
    </location>
</feature>
<gene>
    <name evidence="8" type="ORF">CSPHI_03385</name>
</gene>
<feature type="transmembrane region" description="Helical" evidence="6">
    <location>
        <begin position="445"/>
        <end position="464"/>
    </location>
</feature>
<feature type="transmembrane region" description="Helical" evidence="6">
    <location>
        <begin position="45"/>
        <end position="65"/>
    </location>
</feature>
<dbReference type="Proteomes" id="UP000185469">
    <property type="component" value="Chromosome"/>
</dbReference>
<feature type="transmembrane region" description="Helical" evidence="6">
    <location>
        <begin position="254"/>
        <end position="276"/>
    </location>
</feature>
<evidence type="ECO:0000256" key="6">
    <source>
        <dbReference type="SAM" id="Phobius"/>
    </source>
</evidence>
<feature type="transmembrane region" description="Helical" evidence="6">
    <location>
        <begin position="283"/>
        <end position="299"/>
    </location>
</feature>
<evidence type="ECO:0000256" key="4">
    <source>
        <dbReference type="ARBA" id="ARBA00022989"/>
    </source>
</evidence>
<feature type="transmembrane region" description="Helical" evidence="6">
    <location>
        <begin position="419"/>
        <end position="439"/>
    </location>
</feature>
<proteinExistence type="predicted"/>
<dbReference type="NCBIfam" id="TIGR00360">
    <property type="entry name" value="ComEC_N-term"/>
    <property type="match status" value="1"/>
</dbReference>
<sequence>MSAPPAERAPVPGLDLRLVPAAAATWALVAALVRAGGPAAPHGGAVPSLASAALLAGVAWALLRLRPRRRGAAGRVGRVIRMRRGAAARLSAAMAAVTAAAGAASTGLRQWAAARHPLTGRAGGLARLTLELTGAPRATEHGAAAEAAVPGLPGRVPLFGDAGLLAHDQGTRMGALVAVREGARDSVNGLALTLRGEPAWTAPPAGFAARVREGLADIAAGLPAGPDALVPAMVLGDERGFGPGYRRMMADSGLAHLTAVSGANVALVAGAAAWAAGGAGPRARVAAGMVALAGFPAVVGTEPSVLRAMVTGVVGLLAVLLGRRGQAVPALAFGVVVLLVAAPDLAVAPGFMLSVAATAGLVLLAEPVAARLVTLPTVARWPAPAVRAVAVALTAHVTTAPVLAATVGRVPQIAVAANLLAAPAVAPVTVFGMAAAALVGVHATWPATVLVWLAAPFAWWVHAIGGAAADLAGGGAGGGLTGALAVCAAFAAFLARPRAVAGATGAAGLAAAVALAAGLHHPVAPPGWAAAACPVGGEIRVVTAAAADAGEMAGLDRRCRRALRAGGAPHPGGTMVVADLAAAQELDGRAGLAWILVADCGRRARARIRTPSGIPVACPLRDGPVALYPAGPRIWSGRGTMEP</sequence>
<name>A0A1L7CWS9_9CORY</name>
<comment type="subcellular location">
    <subcellularLocation>
        <location evidence="1">Cell membrane</location>
        <topology evidence="1">Multi-pass membrane protein</topology>
    </subcellularLocation>
</comment>
<keyword evidence="3 6" id="KW-0812">Transmembrane</keyword>
<keyword evidence="2" id="KW-1003">Cell membrane</keyword>
<accession>A0A1L7CWS9</accession>
<keyword evidence="9" id="KW-1185">Reference proteome</keyword>
<evidence type="ECO:0000256" key="3">
    <source>
        <dbReference type="ARBA" id="ARBA00022692"/>
    </source>
</evidence>
<feature type="domain" description="ComEC/Rec2-related protein" evidence="7">
    <location>
        <begin position="233"/>
        <end position="479"/>
    </location>
</feature>
<feature type="transmembrane region" description="Helical" evidence="6">
    <location>
        <begin position="86"/>
        <end position="108"/>
    </location>
</feature>
<dbReference type="PANTHER" id="PTHR30619:SF7">
    <property type="entry name" value="BETA-LACTAMASE DOMAIN PROTEIN"/>
    <property type="match status" value="1"/>
</dbReference>
<feature type="transmembrane region" description="Helical" evidence="6">
    <location>
        <begin position="333"/>
        <end position="365"/>
    </location>
</feature>
<reference evidence="8 9" key="1">
    <citation type="submission" date="2014-08" db="EMBL/GenBank/DDBJ databases">
        <title>Complete genome sequence of Corynebacterium sphenisci CECT 5990(T) (=DSM 44792(T)), isolated from healthy wild penguins.</title>
        <authorList>
            <person name="Ruckert C."/>
            <person name="Albersmeier A."/>
            <person name="Winkler A."/>
            <person name="Kalinowski J."/>
        </authorList>
    </citation>
    <scope>NUCLEOTIDE SEQUENCE [LARGE SCALE GENOMIC DNA]</scope>
    <source>
        <strain evidence="8 9">DSM 44792</strain>
    </source>
</reference>